<dbReference type="PANTHER" id="PTHR43226">
    <property type="entry name" value="XAA-PRO AMINOPEPTIDASE 3"/>
    <property type="match status" value="1"/>
</dbReference>
<comment type="similarity">
    <text evidence="6">Belongs to the p23/wos2 family.</text>
</comment>
<evidence type="ECO:0000313" key="10">
    <source>
        <dbReference type="Proteomes" id="UP000030764"/>
    </source>
</evidence>
<dbReference type="CDD" id="cd01087">
    <property type="entry name" value="Prolidase"/>
    <property type="match status" value="1"/>
</dbReference>
<keyword evidence="4" id="KW-0378">Hydrolase</keyword>
<dbReference type="InterPro" id="IPR029149">
    <property type="entry name" value="Creatin/AminoP/Spt16_N"/>
</dbReference>
<dbReference type="SUPFAM" id="SSF49764">
    <property type="entry name" value="HSP20-like chaperones"/>
    <property type="match status" value="1"/>
</dbReference>
<dbReference type="AlphaFoldDB" id="A0A085ME60"/>
<dbReference type="CDD" id="cd06465">
    <property type="entry name" value="p23_hB-ind1_like"/>
    <property type="match status" value="1"/>
</dbReference>
<evidence type="ECO:0000256" key="7">
    <source>
        <dbReference type="SAM" id="MobiDB-lite"/>
    </source>
</evidence>
<dbReference type="InterPro" id="IPR007052">
    <property type="entry name" value="CS_dom"/>
</dbReference>
<dbReference type="InterPro" id="IPR000994">
    <property type="entry name" value="Pept_M24"/>
</dbReference>
<sequence>MRRFTIVRDFSRNFMISRYRFACEPTVERCSILVAKLRYFTMSTTSGSSVLHAPVEWAQRKDLVYVTICVEDCKDPKIDITNERLDFSGVGGTPKQQYEAHVEFFGEVDSSKVRRIESDRKIQLVINKKESGPFWPRLLKDKAKVWWCKIDFNKWKDEDDTGSLDNFDPLYDPMQSDFNFNGDMGDDSDSSDELPGLDDEAEDEKNDLASEKTEPTKDTPSPCSHPHLIGKDCVTPGISKVEYAERRENFWRRCWSYSPVKNQIILVPAATVSLAAPDVPYVFRQDSDFFYLTGLREPASLLILYGSENTPKAALFVAERNTTKELWDGPMAGTDGAQWLTGIDWAATHSSIANFVQDYVSTCNPHTTSAWLVRNDLTKGNVSCRLSLEILENAGMSTQSGSKILHELRWRKSPAEIELMRRACAIGSEAMASTIKFSRAGQEENVLIGKMDFECRLLGAEKLAYPPVVGAGDRANTIHYLDANQLICENELILMDAGCEFGGYVSDITRTWPSSTSFTGSQALLYDILYDCQWHLIDGLKQRRHNDLRSIYMEMLVRLGLGLQSVGILPKNFSAADMLQMSGKICPHHVGHYLGLDVHDTGDVAKDCPLEPGVIITVEPGLYFKADRDDIPTPFRGIGMRIEDDVLITDTGVEVLTDSCPKSRTDLEALRKG</sequence>
<dbReference type="SUPFAM" id="SSF55920">
    <property type="entry name" value="Creatinase/aminopeptidase"/>
    <property type="match status" value="1"/>
</dbReference>
<keyword evidence="3" id="KW-0479">Metal-binding</keyword>
<evidence type="ECO:0000313" key="9">
    <source>
        <dbReference type="EMBL" id="KFD55506.1"/>
    </source>
</evidence>
<feature type="compositionally biased region" description="Basic and acidic residues" evidence="7">
    <location>
        <begin position="206"/>
        <end position="217"/>
    </location>
</feature>
<keyword evidence="5" id="KW-0464">Manganese</keyword>
<protein>
    <recommendedName>
        <fullName evidence="8">CS domain-containing protein</fullName>
    </recommendedName>
</protein>
<comment type="cofactor">
    <cofactor evidence="1">
        <name>Mn(2+)</name>
        <dbReference type="ChEBI" id="CHEBI:29035"/>
    </cofactor>
</comment>
<organism evidence="9 10">
    <name type="scientific">Trichuris suis</name>
    <name type="common">pig whipworm</name>
    <dbReference type="NCBI Taxonomy" id="68888"/>
    <lineage>
        <taxon>Eukaryota</taxon>
        <taxon>Metazoa</taxon>
        <taxon>Ecdysozoa</taxon>
        <taxon>Nematoda</taxon>
        <taxon>Enoplea</taxon>
        <taxon>Dorylaimia</taxon>
        <taxon>Trichinellida</taxon>
        <taxon>Trichuridae</taxon>
        <taxon>Trichuris</taxon>
    </lineage>
</organism>
<dbReference type="InterPro" id="IPR007865">
    <property type="entry name" value="Aminopep_P_N"/>
</dbReference>
<dbReference type="Pfam" id="PF00557">
    <property type="entry name" value="Peptidase_M24"/>
    <property type="match status" value="1"/>
</dbReference>
<dbReference type="GO" id="GO:0030145">
    <property type="term" value="F:manganese ion binding"/>
    <property type="evidence" value="ECO:0007669"/>
    <property type="project" value="InterPro"/>
</dbReference>
<dbReference type="Gene3D" id="3.40.350.10">
    <property type="entry name" value="Creatinase/prolidase N-terminal domain"/>
    <property type="match status" value="1"/>
</dbReference>
<dbReference type="GO" id="GO:0005739">
    <property type="term" value="C:mitochondrion"/>
    <property type="evidence" value="ECO:0007669"/>
    <property type="project" value="TreeGrafter"/>
</dbReference>
<evidence type="ECO:0000256" key="4">
    <source>
        <dbReference type="ARBA" id="ARBA00022801"/>
    </source>
</evidence>
<evidence type="ECO:0000256" key="1">
    <source>
        <dbReference type="ARBA" id="ARBA00001936"/>
    </source>
</evidence>
<dbReference type="Gene3D" id="2.60.40.790">
    <property type="match status" value="1"/>
</dbReference>
<dbReference type="Gene3D" id="3.90.230.10">
    <property type="entry name" value="Creatinase/methionine aminopeptidase superfamily"/>
    <property type="match status" value="1"/>
</dbReference>
<dbReference type="InterPro" id="IPR008978">
    <property type="entry name" value="HSP20-like_chaperone"/>
</dbReference>
<dbReference type="GO" id="GO:0070006">
    <property type="term" value="F:metalloaminopeptidase activity"/>
    <property type="evidence" value="ECO:0007669"/>
    <property type="project" value="InterPro"/>
</dbReference>
<dbReference type="GO" id="GO:0006508">
    <property type="term" value="P:proteolysis"/>
    <property type="evidence" value="ECO:0007669"/>
    <property type="project" value="TreeGrafter"/>
</dbReference>
<dbReference type="SMART" id="SM01011">
    <property type="entry name" value="AMP_N"/>
    <property type="match status" value="1"/>
</dbReference>
<name>A0A085ME60_9BILA</name>
<reference evidence="9 10" key="1">
    <citation type="journal article" date="2014" name="Nat. Genet.">
        <title>Genome and transcriptome of the porcine whipworm Trichuris suis.</title>
        <authorList>
            <person name="Jex A.R."/>
            <person name="Nejsum P."/>
            <person name="Schwarz E.M."/>
            <person name="Hu L."/>
            <person name="Young N.D."/>
            <person name="Hall R.S."/>
            <person name="Korhonen P.K."/>
            <person name="Liao S."/>
            <person name="Thamsborg S."/>
            <person name="Xia J."/>
            <person name="Xu P."/>
            <person name="Wang S."/>
            <person name="Scheerlinck J.P."/>
            <person name="Hofmann A."/>
            <person name="Sternberg P.W."/>
            <person name="Wang J."/>
            <person name="Gasser R.B."/>
        </authorList>
    </citation>
    <scope>NUCLEOTIDE SEQUENCE [LARGE SCALE GENOMIC DNA]</scope>
    <source>
        <strain evidence="9">DCEP-RM93M</strain>
    </source>
</reference>
<accession>A0A085ME60</accession>
<feature type="region of interest" description="Disordered" evidence="7">
    <location>
        <begin position="178"/>
        <end position="228"/>
    </location>
</feature>
<gene>
    <name evidence="9" type="ORF">M513_03558</name>
</gene>
<dbReference type="Pfam" id="PF05195">
    <property type="entry name" value="AMP_N"/>
    <property type="match status" value="1"/>
</dbReference>
<evidence type="ECO:0000256" key="6">
    <source>
        <dbReference type="ARBA" id="ARBA00025733"/>
    </source>
</evidence>
<evidence type="ECO:0000256" key="5">
    <source>
        <dbReference type="ARBA" id="ARBA00023211"/>
    </source>
</evidence>
<dbReference type="InterPro" id="IPR036005">
    <property type="entry name" value="Creatinase/aminopeptidase-like"/>
</dbReference>
<dbReference type="SUPFAM" id="SSF53092">
    <property type="entry name" value="Creatinase/prolidase N-terminal domain"/>
    <property type="match status" value="1"/>
</dbReference>
<evidence type="ECO:0000256" key="2">
    <source>
        <dbReference type="ARBA" id="ARBA00008766"/>
    </source>
</evidence>
<evidence type="ECO:0000256" key="3">
    <source>
        <dbReference type="ARBA" id="ARBA00022723"/>
    </source>
</evidence>
<comment type="similarity">
    <text evidence="2">Belongs to the peptidase M24B family.</text>
</comment>
<feature type="compositionally biased region" description="Acidic residues" evidence="7">
    <location>
        <begin position="184"/>
        <end position="205"/>
    </location>
</feature>
<dbReference type="FunFam" id="2.60.40.790:FF:000013">
    <property type="entry name" value="Very-long-chain (3R)-3-hydroxyacyl-CoA dehydratase"/>
    <property type="match status" value="1"/>
</dbReference>
<dbReference type="EMBL" id="KL363199">
    <property type="protein sequence ID" value="KFD55506.1"/>
    <property type="molecule type" value="Genomic_DNA"/>
</dbReference>
<proteinExistence type="inferred from homology"/>
<dbReference type="PROSITE" id="PS51203">
    <property type="entry name" value="CS"/>
    <property type="match status" value="1"/>
</dbReference>
<dbReference type="PANTHER" id="PTHR43226:SF4">
    <property type="entry name" value="XAA-PRO AMINOPEPTIDASE 3"/>
    <property type="match status" value="1"/>
</dbReference>
<evidence type="ECO:0000259" key="8">
    <source>
        <dbReference type="PROSITE" id="PS51203"/>
    </source>
</evidence>
<feature type="domain" description="CS" evidence="8">
    <location>
        <begin position="50"/>
        <end position="139"/>
    </location>
</feature>
<dbReference type="Proteomes" id="UP000030764">
    <property type="component" value="Unassembled WGS sequence"/>
</dbReference>
<dbReference type="InterPro" id="IPR052433">
    <property type="entry name" value="X-Pro_dipept-like"/>
</dbReference>
<keyword evidence="10" id="KW-1185">Reference proteome</keyword>